<gene>
    <name evidence="3" type="ORF">J2Z22_002949</name>
</gene>
<feature type="domain" description="NADP-dependent oxidoreductase" evidence="2">
    <location>
        <begin position="14"/>
        <end position="304"/>
    </location>
</feature>
<reference evidence="3 4" key="1">
    <citation type="submission" date="2023-07" db="EMBL/GenBank/DDBJ databases">
        <title>Genomic Encyclopedia of Type Strains, Phase IV (KMG-IV): sequencing the most valuable type-strain genomes for metagenomic binning, comparative biology and taxonomic classification.</title>
        <authorList>
            <person name="Goeker M."/>
        </authorList>
    </citation>
    <scope>NUCLEOTIDE SEQUENCE [LARGE SCALE GENOMIC DNA]</scope>
    <source>
        <strain evidence="3 4">T98</strain>
    </source>
</reference>
<organism evidence="3 4">
    <name type="scientific">Paenibacillus forsythiae</name>
    <dbReference type="NCBI Taxonomy" id="365616"/>
    <lineage>
        <taxon>Bacteria</taxon>
        <taxon>Bacillati</taxon>
        <taxon>Bacillota</taxon>
        <taxon>Bacilli</taxon>
        <taxon>Bacillales</taxon>
        <taxon>Paenibacillaceae</taxon>
        <taxon>Paenibacillus</taxon>
    </lineage>
</organism>
<dbReference type="Pfam" id="PF00248">
    <property type="entry name" value="Aldo_ket_red"/>
    <property type="match status" value="1"/>
</dbReference>
<comment type="caution">
    <text evidence="3">The sequence shown here is derived from an EMBL/GenBank/DDBJ whole genome shotgun (WGS) entry which is preliminary data.</text>
</comment>
<sequence length="325" mass="36416">MRKRVLGSNLEVSEIGLGCMGMSQSYGATDEQEAINTIHYALDNGVYFLDTADMYGNGHNEELIGKALASYKGTEEVIIASKFGIVNGDDITKRYIDGSPEYVRSAIDKSLKRLNLEYLDLYYIHRVDKTVPIEETVGTMSDLVREGKIRHIGICEASLETIERANKVHPITAVQSEYSLWSRDVEAAILPKLQELGIGFVPYSPLGRGFLTTGFQFEEQDMRRFLPRFQDQNLLNNQKLVNQLTKIAEAMNIKTAQLALAWVLHKSENIVPIPGTKKISHLTDNIEATDVLLNTEQISELDRLFDSAAIQGTRYPGILMEEIDA</sequence>
<evidence type="ECO:0000313" key="3">
    <source>
        <dbReference type="EMBL" id="MDT3427386.1"/>
    </source>
</evidence>
<dbReference type="PANTHER" id="PTHR43625">
    <property type="entry name" value="AFLATOXIN B1 ALDEHYDE REDUCTASE"/>
    <property type="match status" value="1"/>
</dbReference>
<dbReference type="InterPro" id="IPR050791">
    <property type="entry name" value="Aldo-Keto_reductase"/>
</dbReference>
<dbReference type="InterPro" id="IPR023210">
    <property type="entry name" value="NADP_OxRdtase_dom"/>
</dbReference>
<dbReference type="RefSeq" id="WP_025697785.1">
    <property type="nucleotide sequence ID" value="NZ_JAUSUY010000012.1"/>
</dbReference>
<dbReference type="SUPFAM" id="SSF51430">
    <property type="entry name" value="NAD(P)-linked oxidoreductase"/>
    <property type="match status" value="1"/>
</dbReference>
<dbReference type="PANTHER" id="PTHR43625:SF40">
    <property type="entry name" value="ALDO-KETO REDUCTASE YAKC [NADP(+)]"/>
    <property type="match status" value="1"/>
</dbReference>
<accession>A0ABU3H9F3</accession>
<dbReference type="CDD" id="cd19076">
    <property type="entry name" value="AKR_AKR13A_13D"/>
    <property type="match status" value="1"/>
</dbReference>
<evidence type="ECO:0000313" key="4">
    <source>
        <dbReference type="Proteomes" id="UP001248709"/>
    </source>
</evidence>
<dbReference type="EMBL" id="JAUSUY010000012">
    <property type="protein sequence ID" value="MDT3427386.1"/>
    <property type="molecule type" value="Genomic_DNA"/>
</dbReference>
<dbReference type="Proteomes" id="UP001248709">
    <property type="component" value="Unassembled WGS sequence"/>
</dbReference>
<name>A0ABU3H9F3_9BACL</name>
<keyword evidence="1" id="KW-0560">Oxidoreductase</keyword>
<proteinExistence type="predicted"/>
<evidence type="ECO:0000256" key="1">
    <source>
        <dbReference type="ARBA" id="ARBA00023002"/>
    </source>
</evidence>
<evidence type="ECO:0000259" key="2">
    <source>
        <dbReference type="Pfam" id="PF00248"/>
    </source>
</evidence>
<dbReference type="Gene3D" id="3.20.20.100">
    <property type="entry name" value="NADP-dependent oxidoreductase domain"/>
    <property type="match status" value="1"/>
</dbReference>
<dbReference type="InterPro" id="IPR036812">
    <property type="entry name" value="NAD(P)_OxRdtase_dom_sf"/>
</dbReference>
<keyword evidence="4" id="KW-1185">Reference proteome</keyword>
<protein>
    <submittedName>
        <fullName evidence="3">Aryl-alcohol dehydrogenase-like predicted oxidoreductase</fullName>
    </submittedName>
</protein>